<dbReference type="OrthoDB" id="78663at2759"/>
<evidence type="ECO:0000256" key="1">
    <source>
        <dbReference type="ARBA" id="ARBA00009172"/>
    </source>
</evidence>
<dbReference type="InterPro" id="IPR051951">
    <property type="entry name" value="UNC-93_regulatory"/>
</dbReference>
<dbReference type="EMBL" id="CAIIXF020000011">
    <property type="protein sequence ID" value="CAH1799686.1"/>
    <property type="molecule type" value="Genomic_DNA"/>
</dbReference>
<dbReference type="AlphaFoldDB" id="A0A8J1TC28"/>
<comment type="caution">
    <text evidence="2">The sequence shown here is derived from an EMBL/GenBank/DDBJ whole genome shotgun (WGS) entry which is preliminary data.</text>
</comment>
<sequence length="546" mass="60076">MGDNREDPKTLENGNLDMKNVNVKLDDLNGEIPVKPGLPSVDISTIDQQLKDDVKDTESNPPVDESGAEENHFTKGAMYLNMAILSIGMMCTFIPFMALQNLQSTLNSHQGGIGRVVLSVGYFCTIFSTALAPLQIRILGNKGVLVASAFGTMLYTASNFFPYYYVMIPVILLTGFLGAGGFLIKDIYATTFATRLQRDTGKENVHMASSFQSIVFFFISSGKIIGDFISSGVLGIQPADTTLRNSTIDRKCGARFCPLDQNLTSDPRNRPPLERIHLLLIIFLCISAVGCISVFLFLKPLFKKPPEQDNVTCKDVVMKLTSVIRMLKDYKYVMFMPIFLFWGFKNALIYGDFTQSIVSCELGVGWVGYTMLTVGVSNCVLVLPVGILAKYVPRPFLMGIAFTIYMACYLTMLLWKPSANQLAVFFIIPFSWGCADSIMQTQLTPMVGQLFNNNMAAFAGIPLFLGIGGGVSFAISAALCMGTKVYINIGVLILAIVCYSSAEILATCAFSQSVNLDHNTESNDKDHKGLQRKESFQYLNLAYIDT</sequence>
<organism evidence="2 3">
    <name type="scientific">Owenia fusiformis</name>
    <name type="common">Polychaete worm</name>
    <dbReference type="NCBI Taxonomy" id="6347"/>
    <lineage>
        <taxon>Eukaryota</taxon>
        <taxon>Metazoa</taxon>
        <taxon>Spiralia</taxon>
        <taxon>Lophotrochozoa</taxon>
        <taxon>Annelida</taxon>
        <taxon>Polychaeta</taxon>
        <taxon>Sedentaria</taxon>
        <taxon>Canalipalpata</taxon>
        <taxon>Sabellida</taxon>
        <taxon>Oweniida</taxon>
        <taxon>Oweniidae</taxon>
        <taxon>Owenia</taxon>
    </lineage>
</organism>
<keyword evidence="3" id="KW-1185">Reference proteome</keyword>
<evidence type="ECO:0000313" key="2">
    <source>
        <dbReference type="EMBL" id="CAH1799686.1"/>
    </source>
</evidence>
<reference evidence="2" key="1">
    <citation type="submission" date="2022-03" db="EMBL/GenBank/DDBJ databases">
        <authorList>
            <person name="Martin C."/>
        </authorList>
    </citation>
    <scope>NUCLEOTIDE SEQUENCE</scope>
</reference>
<protein>
    <submittedName>
        <fullName evidence="2">Uncharacterized protein</fullName>
    </submittedName>
</protein>
<dbReference type="InterPro" id="IPR036259">
    <property type="entry name" value="MFS_trans_sf"/>
</dbReference>
<dbReference type="Gene3D" id="1.20.1250.20">
    <property type="entry name" value="MFS general substrate transporter like domains"/>
    <property type="match status" value="1"/>
</dbReference>
<dbReference type="Proteomes" id="UP000749559">
    <property type="component" value="Unassembled WGS sequence"/>
</dbReference>
<proteinExistence type="inferred from homology"/>
<evidence type="ECO:0000313" key="3">
    <source>
        <dbReference type="Proteomes" id="UP000749559"/>
    </source>
</evidence>
<dbReference type="PANTHER" id="PTHR19444">
    <property type="entry name" value="UNC-93 RELATED"/>
    <property type="match status" value="1"/>
</dbReference>
<accession>A0A8J1TC28</accession>
<gene>
    <name evidence="2" type="ORF">OFUS_LOCUS23665</name>
</gene>
<dbReference type="PANTHER" id="PTHR19444:SF13">
    <property type="entry name" value="PROTEIN UNC-93 HOMOLOG A"/>
    <property type="match status" value="1"/>
</dbReference>
<name>A0A8J1TC28_OWEFU</name>
<comment type="similarity">
    <text evidence="1">Belongs to the unc-93 family.</text>
</comment>
<dbReference type="SUPFAM" id="SSF103473">
    <property type="entry name" value="MFS general substrate transporter"/>
    <property type="match status" value="1"/>
</dbReference>